<evidence type="ECO:0000256" key="6">
    <source>
        <dbReference type="ARBA" id="ARBA00022554"/>
    </source>
</evidence>
<comment type="similarity">
    <text evidence="4">Belongs to the TMEM138 family.</text>
</comment>
<protein>
    <recommendedName>
        <fullName evidence="5">Transmembrane protein 138</fullName>
    </recommendedName>
</protein>
<dbReference type="Pfam" id="PF14935">
    <property type="entry name" value="TMEM138"/>
    <property type="match status" value="1"/>
</dbReference>
<dbReference type="Proteomes" id="UP000605970">
    <property type="component" value="Unassembled WGS sequence"/>
</dbReference>
<dbReference type="AlphaFoldDB" id="A0A8S9ZFV4"/>
<feature type="chain" id="PRO_5035762456" description="Transmembrane protein 138" evidence="15">
    <location>
        <begin position="20"/>
        <end position="156"/>
    </location>
</feature>
<comment type="caution">
    <text evidence="16">The sequence shown here is derived from an EMBL/GenBank/DDBJ whole genome shotgun (WGS) entry which is preliminary data.</text>
</comment>
<name>A0A8S9ZFV4_9BILA</name>
<evidence type="ECO:0000313" key="16">
    <source>
        <dbReference type="EMBL" id="KAF7632165.1"/>
    </source>
</evidence>
<evidence type="ECO:0000256" key="5">
    <source>
        <dbReference type="ARBA" id="ARBA00014515"/>
    </source>
</evidence>
<evidence type="ECO:0000256" key="2">
    <source>
        <dbReference type="ARBA" id="ARBA00004128"/>
    </source>
</evidence>
<sequence>MFFLLLVLPLDLLFNSANSFLYYDNNIKLMIILFQDTIQILSIFGLAIYFSSTFVFQAGLIGYLLKRFSYSIFIILLYLILSILYHFFSLKDSYLLLNNNNKELKITITTILFLLQRIVAIFYYFSYKRTILMLSDPKYHSESEWLFKKIGKCILN</sequence>
<keyword evidence="10" id="KW-0969">Cilium</keyword>
<dbReference type="GO" id="GO:0005929">
    <property type="term" value="C:cilium"/>
    <property type="evidence" value="ECO:0007669"/>
    <property type="project" value="UniProtKB-SubCell"/>
</dbReference>
<dbReference type="PANTHER" id="PTHR13306">
    <property type="entry name" value="TRANSMEMBRANE PROTEIN 138"/>
    <property type="match status" value="1"/>
</dbReference>
<evidence type="ECO:0000256" key="9">
    <source>
        <dbReference type="ARBA" id="ARBA00022989"/>
    </source>
</evidence>
<dbReference type="EMBL" id="JABEBT010000110">
    <property type="protein sequence ID" value="KAF7632165.1"/>
    <property type="molecule type" value="Genomic_DNA"/>
</dbReference>
<proteinExistence type="inferred from homology"/>
<gene>
    <name evidence="16" type="ORF">Mgra_00008417</name>
</gene>
<evidence type="ECO:0000256" key="15">
    <source>
        <dbReference type="SAM" id="SignalP"/>
    </source>
</evidence>
<comment type="function">
    <text evidence="1">Required for ciliogenesis.</text>
</comment>
<keyword evidence="7 14" id="KW-0812">Transmembrane</keyword>
<keyword evidence="9 14" id="KW-1133">Transmembrane helix</keyword>
<dbReference type="GO" id="GO:0030030">
    <property type="term" value="P:cell projection organization"/>
    <property type="evidence" value="ECO:0007669"/>
    <property type="project" value="UniProtKB-KW"/>
</dbReference>
<evidence type="ECO:0000256" key="1">
    <source>
        <dbReference type="ARBA" id="ARBA00003709"/>
    </source>
</evidence>
<feature type="transmembrane region" description="Helical" evidence="14">
    <location>
        <begin position="68"/>
        <end position="88"/>
    </location>
</feature>
<keyword evidence="6" id="KW-0926">Vacuole</keyword>
<dbReference type="InterPro" id="IPR024133">
    <property type="entry name" value="TM_138"/>
</dbReference>
<dbReference type="PANTHER" id="PTHR13306:SF6">
    <property type="entry name" value="TRANSMEMBRANE PROTEIN 138"/>
    <property type="match status" value="1"/>
</dbReference>
<dbReference type="GO" id="GO:0005774">
    <property type="term" value="C:vacuolar membrane"/>
    <property type="evidence" value="ECO:0007669"/>
    <property type="project" value="UniProtKB-SubCell"/>
</dbReference>
<evidence type="ECO:0000256" key="3">
    <source>
        <dbReference type="ARBA" id="ARBA00004138"/>
    </source>
</evidence>
<evidence type="ECO:0000256" key="8">
    <source>
        <dbReference type="ARBA" id="ARBA00022794"/>
    </source>
</evidence>
<evidence type="ECO:0000256" key="14">
    <source>
        <dbReference type="SAM" id="Phobius"/>
    </source>
</evidence>
<keyword evidence="13" id="KW-0966">Cell projection</keyword>
<evidence type="ECO:0000256" key="12">
    <source>
        <dbReference type="ARBA" id="ARBA00023180"/>
    </source>
</evidence>
<comment type="subcellular location">
    <subcellularLocation>
        <location evidence="3">Cell projection</location>
        <location evidence="3">Cilium</location>
    </subcellularLocation>
    <subcellularLocation>
        <location evidence="2">Vacuole membrane</location>
        <topology evidence="2">Multi-pass membrane protein</topology>
    </subcellularLocation>
</comment>
<evidence type="ECO:0000313" key="17">
    <source>
        <dbReference type="Proteomes" id="UP000605970"/>
    </source>
</evidence>
<keyword evidence="17" id="KW-1185">Reference proteome</keyword>
<evidence type="ECO:0000256" key="13">
    <source>
        <dbReference type="ARBA" id="ARBA00023273"/>
    </source>
</evidence>
<accession>A0A8S9ZFV4</accession>
<dbReference type="OrthoDB" id="189688at2759"/>
<evidence type="ECO:0000256" key="11">
    <source>
        <dbReference type="ARBA" id="ARBA00023136"/>
    </source>
</evidence>
<evidence type="ECO:0000256" key="7">
    <source>
        <dbReference type="ARBA" id="ARBA00022692"/>
    </source>
</evidence>
<keyword evidence="15" id="KW-0732">Signal</keyword>
<reference evidence="16" key="1">
    <citation type="journal article" date="2020" name="Ecol. Evol.">
        <title>Genome structure and content of the rice root-knot nematode (Meloidogyne graminicola).</title>
        <authorList>
            <person name="Phan N.T."/>
            <person name="Danchin E.G.J."/>
            <person name="Klopp C."/>
            <person name="Perfus-Barbeoch L."/>
            <person name="Kozlowski D.K."/>
            <person name="Koutsovoulos G.D."/>
            <person name="Lopez-Roques C."/>
            <person name="Bouchez O."/>
            <person name="Zahm M."/>
            <person name="Besnard G."/>
            <person name="Bellafiore S."/>
        </authorList>
    </citation>
    <scope>NUCLEOTIDE SEQUENCE</scope>
    <source>
        <strain evidence="16">VN-18</strain>
    </source>
</reference>
<keyword evidence="8" id="KW-0970">Cilium biogenesis/degradation</keyword>
<organism evidence="16 17">
    <name type="scientific">Meloidogyne graminicola</name>
    <dbReference type="NCBI Taxonomy" id="189291"/>
    <lineage>
        <taxon>Eukaryota</taxon>
        <taxon>Metazoa</taxon>
        <taxon>Ecdysozoa</taxon>
        <taxon>Nematoda</taxon>
        <taxon>Chromadorea</taxon>
        <taxon>Rhabditida</taxon>
        <taxon>Tylenchina</taxon>
        <taxon>Tylenchomorpha</taxon>
        <taxon>Tylenchoidea</taxon>
        <taxon>Meloidogynidae</taxon>
        <taxon>Meloidogyninae</taxon>
        <taxon>Meloidogyne</taxon>
    </lineage>
</organism>
<evidence type="ECO:0000256" key="4">
    <source>
        <dbReference type="ARBA" id="ARBA00010572"/>
    </source>
</evidence>
<evidence type="ECO:0000256" key="10">
    <source>
        <dbReference type="ARBA" id="ARBA00023069"/>
    </source>
</evidence>
<feature type="signal peptide" evidence="15">
    <location>
        <begin position="1"/>
        <end position="19"/>
    </location>
</feature>
<keyword evidence="11 14" id="KW-0472">Membrane</keyword>
<feature type="transmembrane region" description="Helical" evidence="14">
    <location>
        <begin position="108"/>
        <end position="125"/>
    </location>
</feature>
<keyword evidence="12" id="KW-0325">Glycoprotein</keyword>
<feature type="transmembrane region" description="Helical" evidence="14">
    <location>
        <begin position="29"/>
        <end position="56"/>
    </location>
</feature>